<evidence type="ECO:0000313" key="1">
    <source>
        <dbReference type="EMBL" id="MBD2860216.1"/>
    </source>
</evidence>
<dbReference type="EMBL" id="JACXLD010000016">
    <property type="protein sequence ID" value="MBD2860216.1"/>
    <property type="molecule type" value="Genomic_DNA"/>
</dbReference>
<protein>
    <submittedName>
        <fullName evidence="1">Uncharacterized protein</fullName>
    </submittedName>
</protein>
<comment type="caution">
    <text evidence="1">The sequence shown here is derived from an EMBL/GenBank/DDBJ whole genome shotgun (WGS) entry which is preliminary data.</text>
</comment>
<organism evidence="1 2">
    <name type="scientific">Spongiibacter pelagi</name>
    <dbReference type="NCBI Taxonomy" id="2760804"/>
    <lineage>
        <taxon>Bacteria</taxon>
        <taxon>Pseudomonadati</taxon>
        <taxon>Pseudomonadota</taxon>
        <taxon>Gammaproteobacteria</taxon>
        <taxon>Cellvibrionales</taxon>
        <taxon>Spongiibacteraceae</taxon>
        <taxon>Spongiibacter</taxon>
    </lineage>
</organism>
<dbReference type="RefSeq" id="WP_190766800.1">
    <property type="nucleotide sequence ID" value="NZ_JACXLD010000016.1"/>
</dbReference>
<dbReference type="AlphaFoldDB" id="A0A927C614"/>
<accession>A0A927C614</accession>
<dbReference type="Proteomes" id="UP000610558">
    <property type="component" value="Unassembled WGS sequence"/>
</dbReference>
<name>A0A927C614_9GAMM</name>
<gene>
    <name evidence="1" type="ORF">IB286_14540</name>
</gene>
<keyword evidence="2" id="KW-1185">Reference proteome</keyword>
<reference evidence="1" key="1">
    <citation type="submission" date="2020-09" db="EMBL/GenBank/DDBJ databases">
        <authorList>
            <person name="Yoon J.-W."/>
        </authorList>
    </citation>
    <scope>NUCLEOTIDE SEQUENCE</scope>
    <source>
        <strain evidence="1">KMU-158</strain>
    </source>
</reference>
<sequence>MVEKEFGKYYRDDLLDLMRLQKSMVEMDLEMPLFFSGKLDAVMPDDFSWLQLYEIPFMRLVATYCNPPANT</sequence>
<proteinExistence type="predicted"/>
<evidence type="ECO:0000313" key="2">
    <source>
        <dbReference type="Proteomes" id="UP000610558"/>
    </source>
</evidence>